<feature type="signal peptide" evidence="1">
    <location>
        <begin position="1"/>
        <end position="24"/>
    </location>
</feature>
<keyword evidence="1" id="KW-0732">Signal</keyword>
<gene>
    <name evidence="2" type="ORF">C4K04_3045</name>
</gene>
<sequence>MNTLKTCLLSLTLALAGVAVDASAADSSCATCFQLSPLSSASP</sequence>
<proteinExistence type="predicted"/>
<dbReference type="EMBL" id="CP027753">
    <property type="protein sequence ID" value="AZE48717.1"/>
    <property type="molecule type" value="Genomic_DNA"/>
</dbReference>
<protein>
    <submittedName>
        <fullName evidence="2">Uncharacterized protein</fullName>
    </submittedName>
</protein>
<accession>A0A3G7TNK9</accession>
<dbReference type="AlphaFoldDB" id="A0A3G7TNK9"/>
<name>A0A3G7TNK9_9PSED</name>
<evidence type="ECO:0000313" key="3">
    <source>
        <dbReference type="Proteomes" id="UP000268048"/>
    </source>
</evidence>
<evidence type="ECO:0000256" key="1">
    <source>
        <dbReference type="SAM" id="SignalP"/>
    </source>
</evidence>
<organism evidence="2 3">
    <name type="scientific">Pseudomonas chlororaphis</name>
    <dbReference type="NCBI Taxonomy" id="587753"/>
    <lineage>
        <taxon>Bacteria</taxon>
        <taxon>Pseudomonadati</taxon>
        <taxon>Pseudomonadota</taxon>
        <taxon>Gammaproteobacteria</taxon>
        <taxon>Pseudomonadales</taxon>
        <taxon>Pseudomonadaceae</taxon>
        <taxon>Pseudomonas</taxon>
    </lineage>
</organism>
<dbReference type="Proteomes" id="UP000268048">
    <property type="component" value="Chromosome"/>
</dbReference>
<evidence type="ECO:0000313" key="2">
    <source>
        <dbReference type="EMBL" id="AZE48717.1"/>
    </source>
</evidence>
<reference evidence="2 3" key="1">
    <citation type="submission" date="2018-03" db="EMBL/GenBank/DDBJ databases">
        <title>Diversity of phytobeneficial traits revealed by whole-genome analysis of worldwide-isolated phenazine-producing Pseudomonas spp.</title>
        <authorList>
            <person name="Biessy A."/>
            <person name="Novinscak A."/>
            <person name="Blom J."/>
            <person name="Leger G."/>
            <person name="Thomashow L.S."/>
            <person name="Cazorla F.M."/>
            <person name="Josic D."/>
            <person name="Filion M."/>
        </authorList>
    </citation>
    <scope>NUCLEOTIDE SEQUENCE [LARGE SCALE GENOMIC DNA]</scope>
    <source>
        <strain evidence="2 3">B25</strain>
    </source>
</reference>
<dbReference type="RefSeq" id="WP_277424789.1">
    <property type="nucleotide sequence ID" value="NZ_CP027753.1"/>
</dbReference>
<feature type="chain" id="PRO_5018299866" evidence="1">
    <location>
        <begin position="25"/>
        <end position="43"/>
    </location>
</feature>